<proteinExistence type="predicted"/>
<evidence type="ECO:0000313" key="2">
    <source>
        <dbReference type="EMBL" id="GAB1254094.1"/>
    </source>
</evidence>
<feature type="region of interest" description="Disordered" evidence="1">
    <location>
        <begin position="1"/>
        <end position="23"/>
    </location>
</feature>
<protein>
    <submittedName>
        <fullName evidence="2">Uncharacterized protein</fullName>
    </submittedName>
</protein>
<accession>A0ABQ0E8H7</accession>
<evidence type="ECO:0000256" key="1">
    <source>
        <dbReference type="SAM" id="MobiDB-lite"/>
    </source>
</evidence>
<feature type="compositionally biased region" description="Polar residues" evidence="1">
    <location>
        <begin position="9"/>
        <end position="20"/>
    </location>
</feature>
<sequence>MKKAKDLSDSSNETNNQSKSLGELPILVQESKLPLDFWLHRMCSNMERMANDEEYRCLIAKHLA</sequence>
<dbReference type="EMBL" id="BAAFSG010000001">
    <property type="protein sequence ID" value="GAB1254094.1"/>
    <property type="molecule type" value="Genomic_DNA"/>
</dbReference>
<comment type="caution">
    <text evidence="2">The sequence shown here is derived from an EMBL/GenBank/DDBJ whole genome shotgun (WGS) entry which is preliminary data.</text>
</comment>
<name>A0ABQ0E8H7_9BACT</name>
<gene>
    <name evidence="2" type="ORF">Defa_15810</name>
</gene>
<keyword evidence="3" id="KW-1185">Reference proteome</keyword>
<dbReference type="Proteomes" id="UP001628192">
    <property type="component" value="Unassembled WGS sequence"/>
</dbReference>
<evidence type="ECO:0000313" key="3">
    <source>
        <dbReference type="Proteomes" id="UP001628192"/>
    </source>
</evidence>
<reference evidence="2 3" key="1">
    <citation type="journal article" date="2025" name="Int. J. Syst. Evol. Microbiol.">
        <title>Desulfovibrio falkowii sp. nov., Porphyromonas miyakawae sp. nov., Mediterraneibacter flintii sp. nov. and Owariibacterium komagatae gen. nov., sp. nov., isolated from human faeces.</title>
        <authorList>
            <person name="Hamaguchi T."/>
            <person name="Ohara M."/>
            <person name="Hisatomi A."/>
            <person name="Sekiguchi K."/>
            <person name="Takeda J.I."/>
            <person name="Ueyama J."/>
            <person name="Ito M."/>
            <person name="Nishiwaki H."/>
            <person name="Ogi T."/>
            <person name="Hirayama M."/>
            <person name="Ohkuma M."/>
            <person name="Sakamoto M."/>
            <person name="Ohno K."/>
        </authorList>
    </citation>
    <scope>NUCLEOTIDE SEQUENCE [LARGE SCALE GENOMIC DNA]</scope>
    <source>
        <strain evidence="2 3">13CB8C</strain>
    </source>
</reference>
<organism evidence="2 3">
    <name type="scientific">Desulfovibrio falkowii</name>
    <dbReference type="NCBI Taxonomy" id="3136602"/>
    <lineage>
        <taxon>Bacteria</taxon>
        <taxon>Pseudomonadati</taxon>
        <taxon>Thermodesulfobacteriota</taxon>
        <taxon>Desulfovibrionia</taxon>
        <taxon>Desulfovibrionales</taxon>
        <taxon>Desulfovibrionaceae</taxon>
        <taxon>Desulfovibrio</taxon>
    </lineage>
</organism>